<accession>A0A1I4JK48</accession>
<dbReference type="GO" id="GO:0006950">
    <property type="term" value="P:response to stress"/>
    <property type="evidence" value="ECO:0007669"/>
    <property type="project" value="TreeGrafter"/>
</dbReference>
<keyword evidence="3" id="KW-1185">Reference proteome</keyword>
<dbReference type="Gene3D" id="1.10.10.10">
    <property type="entry name" value="Winged helix-like DNA-binding domain superfamily/Winged helix DNA-binding domain"/>
    <property type="match status" value="1"/>
</dbReference>
<dbReference type="SUPFAM" id="SSF46785">
    <property type="entry name" value="Winged helix' DNA-binding domain"/>
    <property type="match status" value="1"/>
</dbReference>
<evidence type="ECO:0000259" key="1">
    <source>
        <dbReference type="PROSITE" id="PS50995"/>
    </source>
</evidence>
<dbReference type="GO" id="GO:0003700">
    <property type="term" value="F:DNA-binding transcription factor activity"/>
    <property type="evidence" value="ECO:0007669"/>
    <property type="project" value="InterPro"/>
</dbReference>
<protein>
    <submittedName>
        <fullName evidence="2">Transcriptional regulator, MarR family</fullName>
    </submittedName>
</protein>
<reference evidence="3" key="1">
    <citation type="submission" date="2016-10" db="EMBL/GenBank/DDBJ databases">
        <authorList>
            <person name="Varghese N."/>
            <person name="Submissions S."/>
        </authorList>
    </citation>
    <scope>NUCLEOTIDE SEQUENCE [LARGE SCALE GENOMIC DNA]</scope>
    <source>
        <strain evidence="3">BL36</strain>
    </source>
</reference>
<evidence type="ECO:0000313" key="2">
    <source>
        <dbReference type="EMBL" id="SFL66942.1"/>
    </source>
</evidence>
<dbReference type="Proteomes" id="UP000199048">
    <property type="component" value="Unassembled WGS sequence"/>
</dbReference>
<dbReference type="STRING" id="582667.SAMN05192568_1008103"/>
<dbReference type="PROSITE" id="PS50995">
    <property type="entry name" value="HTH_MARR_2"/>
    <property type="match status" value="1"/>
</dbReference>
<organism evidence="2 3">
    <name type="scientific">Methylobacterium pseudosasicola</name>
    <dbReference type="NCBI Taxonomy" id="582667"/>
    <lineage>
        <taxon>Bacteria</taxon>
        <taxon>Pseudomonadati</taxon>
        <taxon>Pseudomonadota</taxon>
        <taxon>Alphaproteobacteria</taxon>
        <taxon>Hyphomicrobiales</taxon>
        <taxon>Methylobacteriaceae</taxon>
        <taxon>Methylobacterium</taxon>
    </lineage>
</organism>
<dbReference type="InterPro" id="IPR036388">
    <property type="entry name" value="WH-like_DNA-bd_sf"/>
</dbReference>
<dbReference type="InterPro" id="IPR000835">
    <property type="entry name" value="HTH_MarR-typ"/>
</dbReference>
<dbReference type="Pfam" id="PF01047">
    <property type="entry name" value="MarR"/>
    <property type="match status" value="1"/>
</dbReference>
<feature type="domain" description="HTH marR-type" evidence="1">
    <location>
        <begin position="30"/>
        <end position="158"/>
    </location>
</feature>
<sequence length="160" mass="17333">MSNRANRQAQLVPVEIGAYTRIVNTDSLTEPCTCVALRRATRALTASYDTALRPVGLRVTQFSILRRLEQLGPTPLTRLAVEAVLERTTMARNLDPLERRGLVKIEPGQDARARIVSLTDLGREAVAAATPYWQAAQARINAQVDSKAVAALADALIAAS</sequence>
<proteinExistence type="predicted"/>
<gene>
    <name evidence="2" type="ORF">SAMN05192568_1008103</name>
</gene>
<dbReference type="InterPro" id="IPR036390">
    <property type="entry name" value="WH_DNA-bd_sf"/>
</dbReference>
<dbReference type="SMART" id="SM00347">
    <property type="entry name" value="HTH_MARR"/>
    <property type="match status" value="1"/>
</dbReference>
<name>A0A1I4JK48_9HYPH</name>
<dbReference type="PANTHER" id="PTHR33164">
    <property type="entry name" value="TRANSCRIPTIONAL REGULATOR, MARR FAMILY"/>
    <property type="match status" value="1"/>
</dbReference>
<evidence type="ECO:0000313" key="3">
    <source>
        <dbReference type="Proteomes" id="UP000199048"/>
    </source>
</evidence>
<dbReference type="InterPro" id="IPR039422">
    <property type="entry name" value="MarR/SlyA-like"/>
</dbReference>
<dbReference type="EMBL" id="FOTK01000008">
    <property type="protein sequence ID" value="SFL66942.1"/>
    <property type="molecule type" value="Genomic_DNA"/>
</dbReference>
<dbReference type="AlphaFoldDB" id="A0A1I4JK48"/>
<dbReference type="PANTHER" id="PTHR33164:SF105">
    <property type="entry name" value="TRANSCRIPTIONAL REPRESSOR PROTEIN-RELATED"/>
    <property type="match status" value="1"/>
</dbReference>